<dbReference type="HOGENOM" id="CLU_202054_0_0_1"/>
<dbReference type="InterPro" id="IPR036396">
    <property type="entry name" value="Cyt_P450_sf"/>
</dbReference>
<dbReference type="STRING" id="1036808.A0A0C2YYD5"/>
<evidence type="ECO:0000313" key="3">
    <source>
        <dbReference type="Proteomes" id="UP000053989"/>
    </source>
</evidence>
<dbReference type="AlphaFoldDB" id="A0A0C2YYD5"/>
<reference evidence="3" key="2">
    <citation type="submission" date="2015-01" db="EMBL/GenBank/DDBJ databases">
        <title>Evolutionary Origins and Diversification of the Mycorrhizal Mutualists.</title>
        <authorList>
            <consortium name="DOE Joint Genome Institute"/>
            <consortium name="Mycorrhizal Genomics Consortium"/>
            <person name="Kohler A."/>
            <person name="Kuo A."/>
            <person name="Nagy L.G."/>
            <person name="Floudas D."/>
            <person name="Copeland A."/>
            <person name="Barry K.W."/>
            <person name="Cichocki N."/>
            <person name="Veneault-Fourrey C."/>
            <person name="LaButti K."/>
            <person name="Lindquist E.A."/>
            <person name="Lipzen A."/>
            <person name="Lundell T."/>
            <person name="Morin E."/>
            <person name="Murat C."/>
            <person name="Riley R."/>
            <person name="Ohm R."/>
            <person name="Sun H."/>
            <person name="Tunlid A."/>
            <person name="Henrissat B."/>
            <person name="Grigoriev I.V."/>
            <person name="Hibbett D.S."/>
            <person name="Martin F."/>
        </authorList>
    </citation>
    <scope>NUCLEOTIDE SEQUENCE [LARGE SCALE GENOMIC DNA]</scope>
    <source>
        <strain evidence="3">Foug A</strain>
    </source>
</reference>
<proteinExistence type="predicted"/>
<accession>A0A0C2YYD5</accession>
<dbReference type="GO" id="GO:0016705">
    <property type="term" value="F:oxidoreductase activity, acting on paired donors, with incorporation or reduction of molecular oxygen"/>
    <property type="evidence" value="ECO:0007669"/>
    <property type="project" value="InterPro"/>
</dbReference>
<dbReference type="Gene3D" id="1.10.630.10">
    <property type="entry name" value="Cytochrome P450"/>
    <property type="match status" value="1"/>
</dbReference>
<protein>
    <submittedName>
        <fullName evidence="2">Uncharacterized protein</fullName>
    </submittedName>
</protein>
<dbReference type="GO" id="GO:0005506">
    <property type="term" value="F:iron ion binding"/>
    <property type="evidence" value="ECO:0007669"/>
    <property type="project" value="InterPro"/>
</dbReference>
<evidence type="ECO:0000313" key="2">
    <source>
        <dbReference type="EMBL" id="KIM54593.1"/>
    </source>
</evidence>
<gene>
    <name evidence="2" type="ORF">SCLCIDRAFT_1221800</name>
</gene>
<dbReference type="EMBL" id="KN822151">
    <property type="protein sequence ID" value="KIM54593.1"/>
    <property type="molecule type" value="Genomic_DNA"/>
</dbReference>
<dbReference type="Proteomes" id="UP000053989">
    <property type="component" value="Unassembled WGS sequence"/>
</dbReference>
<organism evidence="2 3">
    <name type="scientific">Scleroderma citrinum Foug A</name>
    <dbReference type="NCBI Taxonomy" id="1036808"/>
    <lineage>
        <taxon>Eukaryota</taxon>
        <taxon>Fungi</taxon>
        <taxon>Dikarya</taxon>
        <taxon>Basidiomycota</taxon>
        <taxon>Agaricomycotina</taxon>
        <taxon>Agaricomycetes</taxon>
        <taxon>Agaricomycetidae</taxon>
        <taxon>Boletales</taxon>
        <taxon>Sclerodermatineae</taxon>
        <taxon>Sclerodermataceae</taxon>
        <taxon>Scleroderma</taxon>
    </lineage>
</organism>
<keyword evidence="1" id="KW-0732">Signal</keyword>
<dbReference type="OrthoDB" id="2789670at2759"/>
<reference evidence="2 3" key="1">
    <citation type="submission" date="2014-04" db="EMBL/GenBank/DDBJ databases">
        <authorList>
            <consortium name="DOE Joint Genome Institute"/>
            <person name="Kuo A."/>
            <person name="Kohler A."/>
            <person name="Nagy L.G."/>
            <person name="Floudas D."/>
            <person name="Copeland A."/>
            <person name="Barry K.W."/>
            <person name="Cichocki N."/>
            <person name="Veneault-Fourrey C."/>
            <person name="LaButti K."/>
            <person name="Lindquist E.A."/>
            <person name="Lipzen A."/>
            <person name="Lundell T."/>
            <person name="Morin E."/>
            <person name="Murat C."/>
            <person name="Sun H."/>
            <person name="Tunlid A."/>
            <person name="Henrissat B."/>
            <person name="Grigoriev I.V."/>
            <person name="Hibbett D.S."/>
            <person name="Martin F."/>
            <person name="Nordberg H.P."/>
            <person name="Cantor M.N."/>
            <person name="Hua S.X."/>
        </authorList>
    </citation>
    <scope>NUCLEOTIDE SEQUENCE [LARGE SCALE GENOMIC DNA]</scope>
    <source>
        <strain evidence="2 3">Foug A</strain>
    </source>
</reference>
<feature type="signal peptide" evidence="1">
    <location>
        <begin position="1"/>
        <end position="24"/>
    </location>
</feature>
<evidence type="ECO:0000256" key="1">
    <source>
        <dbReference type="SAM" id="SignalP"/>
    </source>
</evidence>
<feature type="chain" id="PRO_5002174778" evidence="1">
    <location>
        <begin position="25"/>
        <end position="69"/>
    </location>
</feature>
<sequence length="69" mass="7635">MYLADQSIWLMIVASLAVFDVSKAVENGVEVTPEIDPSSHTVSLPKPFKCSIQPRSPSALELIQQDSYR</sequence>
<dbReference type="InParanoid" id="A0A0C2YYD5"/>
<dbReference type="GO" id="GO:0004497">
    <property type="term" value="F:monooxygenase activity"/>
    <property type="evidence" value="ECO:0007669"/>
    <property type="project" value="InterPro"/>
</dbReference>
<keyword evidence="3" id="KW-1185">Reference proteome</keyword>
<dbReference type="GO" id="GO:0020037">
    <property type="term" value="F:heme binding"/>
    <property type="evidence" value="ECO:0007669"/>
    <property type="project" value="InterPro"/>
</dbReference>
<name>A0A0C2YYD5_9AGAM</name>